<evidence type="ECO:0000313" key="3">
    <source>
        <dbReference type="Proteomes" id="UP001412067"/>
    </source>
</evidence>
<sequence length="437" mass="48001">MESIRSKFLPCSLDLSDLLGVPSSGRTPKLVFRRDCSSSSATVLTPTGNLELPHLTGEGWRRLFGLIFGEVSISYNRSNHTSYMFNLSWRSIYASPKINRSIFASPQDNRIAYESSILPKPIYAIYTSSYGNAEIDGVFNPLRQQVETAHTRSLTASNHGVTQDSSAAQIGAKVVSLTTKTKTRWPQAETTPPLAELSHKRSCHGSQSRLAKRPITQGETTPPLAELSHKRSCHGSQSRLAKRPITQAIAVKLGAQSLGHQSSTWGSNLKPIDILHTLKPPSHIYDNLICVKKFPIPTESLPNLNSYPTLGACHGDCLQPIRRIHQWLYRGSLKEDPHMGWPTPGVMEEEVDGVGPTHACMVTRTRSSSRKFPGGLASRPLSTLDAISRRASRGLTSRPWSTLDAISERASRALSALDATQCVYLDYSENGGIECDE</sequence>
<feature type="region of interest" description="Disordered" evidence="1">
    <location>
        <begin position="179"/>
        <end position="239"/>
    </location>
</feature>
<comment type="caution">
    <text evidence="2">The sequence shown here is derived from an EMBL/GenBank/DDBJ whole genome shotgun (WGS) entry which is preliminary data.</text>
</comment>
<reference evidence="2 3" key="1">
    <citation type="journal article" date="2022" name="Nat. Plants">
        <title>Genomes of leafy and leafless Platanthera orchids illuminate the evolution of mycoheterotrophy.</title>
        <authorList>
            <person name="Li M.H."/>
            <person name="Liu K.W."/>
            <person name="Li Z."/>
            <person name="Lu H.C."/>
            <person name="Ye Q.L."/>
            <person name="Zhang D."/>
            <person name="Wang J.Y."/>
            <person name="Li Y.F."/>
            <person name="Zhong Z.M."/>
            <person name="Liu X."/>
            <person name="Yu X."/>
            <person name="Liu D.K."/>
            <person name="Tu X.D."/>
            <person name="Liu B."/>
            <person name="Hao Y."/>
            <person name="Liao X.Y."/>
            <person name="Jiang Y.T."/>
            <person name="Sun W.H."/>
            <person name="Chen J."/>
            <person name="Chen Y.Q."/>
            <person name="Ai Y."/>
            <person name="Zhai J.W."/>
            <person name="Wu S.S."/>
            <person name="Zhou Z."/>
            <person name="Hsiao Y.Y."/>
            <person name="Wu W.L."/>
            <person name="Chen Y.Y."/>
            <person name="Lin Y.F."/>
            <person name="Hsu J.L."/>
            <person name="Li C.Y."/>
            <person name="Wang Z.W."/>
            <person name="Zhao X."/>
            <person name="Zhong W.Y."/>
            <person name="Ma X.K."/>
            <person name="Ma L."/>
            <person name="Huang J."/>
            <person name="Chen G.Z."/>
            <person name="Huang M.Z."/>
            <person name="Huang L."/>
            <person name="Peng D.H."/>
            <person name="Luo Y.B."/>
            <person name="Zou S.Q."/>
            <person name="Chen S.P."/>
            <person name="Lan S."/>
            <person name="Tsai W.C."/>
            <person name="Van de Peer Y."/>
            <person name="Liu Z.J."/>
        </authorList>
    </citation>
    <scope>NUCLEOTIDE SEQUENCE [LARGE SCALE GENOMIC DNA]</scope>
    <source>
        <strain evidence="2">Lor288</strain>
    </source>
</reference>
<organism evidence="2 3">
    <name type="scientific">Platanthera guangdongensis</name>
    <dbReference type="NCBI Taxonomy" id="2320717"/>
    <lineage>
        <taxon>Eukaryota</taxon>
        <taxon>Viridiplantae</taxon>
        <taxon>Streptophyta</taxon>
        <taxon>Embryophyta</taxon>
        <taxon>Tracheophyta</taxon>
        <taxon>Spermatophyta</taxon>
        <taxon>Magnoliopsida</taxon>
        <taxon>Liliopsida</taxon>
        <taxon>Asparagales</taxon>
        <taxon>Orchidaceae</taxon>
        <taxon>Orchidoideae</taxon>
        <taxon>Orchideae</taxon>
        <taxon>Orchidinae</taxon>
        <taxon>Platanthera</taxon>
    </lineage>
</organism>
<gene>
    <name evidence="2" type="ORF">KSP40_PGU006322</name>
</gene>
<dbReference type="EMBL" id="JBBWWR010000001">
    <property type="protein sequence ID" value="KAK8971303.1"/>
    <property type="molecule type" value="Genomic_DNA"/>
</dbReference>
<evidence type="ECO:0000313" key="2">
    <source>
        <dbReference type="EMBL" id="KAK8971303.1"/>
    </source>
</evidence>
<evidence type="ECO:0000256" key="1">
    <source>
        <dbReference type="SAM" id="MobiDB-lite"/>
    </source>
</evidence>
<accession>A0ABR2N585</accession>
<keyword evidence="3" id="KW-1185">Reference proteome</keyword>
<name>A0ABR2N585_9ASPA</name>
<protein>
    <submittedName>
        <fullName evidence="2">Uncharacterized protein</fullName>
    </submittedName>
</protein>
<dbReference type="Proteomes" id="UP001412067">
    <property type="component" value="Unassembled WGS sequence"/>
</dbReference>
<proteinExistence type="predicted"/>